<keyword evidence="13" id="KW-0732">Signal</keyword>
<dbReference type="Pfam" id="PF07715">
    <property type="entry name" value="Plug"/>
    <property type="match status" value="1"/>
</dbReference>
<dbReference type="InterPro" id="IPR039426">
    <property type="entry name" value="TonB-dep_rcpt-like"/>
</dbReference>
<proteinExistence type="inferred from homology"/>
<dbReference type="AlphaFoldDB" id="A0AAV3U9W8"/>
<feature type="chain" id="PRO_5043416433" evidence="13">
    <location>
        <begin position="24"/>
        <end position="711"/>
    </location>
</feature>
<keyword evidence="3 11" id="KW-1134">Transmembrane beta strand</keyword>
<dbReference type="GO" id="GO:0006826">
    <property type="term" value="P:iron ion transport"/>
    <property type="evidence" value="ECO:0007669"/>
    <property type="project" value="UniProtKB-KW"/>
</dbReference>
<keyword evidence="2 11" id="KW-0813">Transport</keyword>
<gene>
    <name evidence="16" type="ORF">GCM10025791_48060</name>
</gene>
<keyword evidence="9 11" id="KW-0472">Membrane</keyword>
<dbReference type="InterPro" id="IPR012910">
    <property type="entry name" value="Plug_dom"/>
</dbReference>
<evidence type="ECO:0000256" key="1">
    <source>
        <dbReference type="ARBA" id="ARBA00004571"/>
    </source>
</evidence>
<evidence type="ECO:0000256" key="6">
    <source>
        <dbReference type="ARBA" id="ARBA00023004"/>
    </source>
</evidence>
<evidence type="ECO:0000313" key="17">
    <source>
        <dbReference type="Proteomes" id="UP001409585"/>
    </source>
</evidence>
<evidence type="ECO:0000256" key="13">
    <source>
        <dbReference type="SAM" id="SignalP"/>
    </source>
</evidence>
<evidence type="ECO:0000256" key="3">
    <source>
        <dbReference type="ARBA" id="ARBA00022452"/>
    </source>
</evidence>
<evidence type="ECO:0000259" key="14">
    <source>
        <dbReference type="Pfam" id="PF00593"/>
    </source>
</evidence>
<keyword evidence="4" id="KW-0410">Iron transport</keyword>
<keyword evidence="7" id="KW-0406">Ion transport</keyword>
<dbReference type="EMBL" id="BAABLX010000079">
    <property type="protein sequence ID" value="GAA4961005.1"/>
    <property type="molecule type" value="Genomic_DNA"/>
</dbReference>
<dbReference type="SUPFAM" id="SSF56935">
    <property type="entry name" value="Porins"/>
    <property type="match status" value="1"/>
</dbReference>
<evidence type="ECO:0000256" key="12">
    <source>
        <dbReference type="RuleBase" id="RU003357"/>
    </source>
</evidence>
<name>A0AAV3U9W8_9ALTE</name>
<dbReference type="PROSITE" id="PS52016">
    <property type="entry name" value="TONB_DEPENDENT_REC_3"/>
    <property type="match status" value="1"/>
</dbReference>
<comment type="subcellular location">
    <subcellularLocation>
        <location evidence="1 11">Cell outer membrane</location>
        <topology evidence="1 11">Multi-pass membrane protein</topology>
    </subcellularLocation>
</comment>
<keyword evidence="6" id="KW-0408">Iron</keyword>
<feature type="domain" description="TonB-dependent receptor-like beta-barrel" evidence="14">
    <location>
        <begin position="229"/>
        <end position="666"/>
    </location>
</feature>
<keyword evidence="8 12" id="KW-0798">TonB box</keyword>
<dbReference type="InterPro" id="IPR000531">
    <property type="entry name" value="Beta-barrel_TonB"/>
</dbReference>
<keyword evidence="5 11" id="KW-0812">Transmembrane</keyword>
<comment type="caution">
    <text evidence="16">The sequence shown here is derived from an EMBL/GenBank/DDBJ whole genome shotgun (WGS) entry which is preliminary data.</text>
</comment>
<evidence type="ECO:0000259" key="15">
    <source>
        <dbReference type="Pfam" id="PF07715"/>
    </source>
</evidence>
<dbReference type="Gene3D" id="2.40.170.20">
    <property type="entry name" value="TonB-dependent receptor, beta-barrel domain"/>
    <property type="match status" value="1"/>
</dbReference>
<dbReference type="InterPro" id="IPR036942">
    <property type="entry name" value="Beta-barrel_TonB_sf"/>
</dbReference>
<dbReference type="RefSeq" id="WP_345427960.1">
    <property type="nucleotide sequence ID" value="NZ_AP031496.1"/>
</dbReference>
<feature type="domain" description="TonB-dependent receptor plug" evidence="15">
    <location>
        <begin position="44"/>
        <end position="150"/>
    </location>
</feature>
<dbReference type="PANTHER" id="PTHR32552:SF81">
    <property type="entry name" value="TONB-DEPENDENT OUTER MEMBRANE RECEPTOR"/>
    <property type="match status" value="1"/>
</dbReference>
<dbReference type="PANTHER" id="PTHR32552">
    <property type="entry name" value="FERRICHROME IRON RECEPTOR-RELATED"/>
    <property type="match status" value="1"/>
</dbReference>
<protein>
    <submittedName>
        <fullName evidence="16">TonB-dependent receptor</fullName>
    </submittedName>
</protein>
<comment type="similarity">
    <text evidence="11 12">Belongs to the TonB-dependent receptor family.</text>
</comment>
<evidence type="ECO:0000256" key="7">
    <source>
        <dbReference type="ARBA" id="ARBA00023065"/>
    </source>
</evidence>
<evidence type="ECO:0000256" key="5">
    <source>
        <dbReference type="ARBA" id="ARBA00022692"/>
    </source>
</evidence>
<evidence type="ECO:0000256" key="8">
    <source>
        <dbReference type="ARBA" id="ARBA00023077"/>
    </source>
</evidence>
<dbReference type="GO" id="GO:0009279">
    <property type="term" value="C:cell outer membrane"/>
    <property type="evidence" value="ECO:0007669"/>
    <property type="project" value="UniProtKB-SubCell"/>
</dbReference>
<keyword evidence="17" id="KW-1185">Reference proteome</keyword>
<keyword evidence="16" id="KW-0675">Receptor</keyword>
<feature type="signal peptide" evidence="13">
    <location>
        <begin position="1"/>
        <end position="23"/>
    </location>
</feature>
<evidence type="ECO:0000256" key="9">
    <source>
        <dbReference type="ARBA" id="ARBA00023136"/>
    </source>
</evidence>
<evidence type="ECO:0000256" key="2">
    <source>
        <dbReference type="ARBA" id="ARBA00022448"/>
    </source>
</evidence>
<keyword evidence="10 11" id="KW-0998">Cell outer membrane</keyword>
<reference evidence="17" key="1">
    <citation type="journal article" date="2019" name="Int. J. Syst. Evol. Microbiol.">
        <title>The Global Catalogue of Microorganisms (GCM) 10K type strain sequencing project: providing services to taxonomists for standard genome sequencing and annotation.</title>
        <authorList>
            <consortium name="The Broad Institute Genomics Platform"/>
            <consortium name="The Broad Institute Genome Sequencing Center for Infectious Disease"/>
            <person name="Wu L."/>
            <person name="Ma J."/>
        </authorList>
    </citation>
    <scope>NUCLEOTIDE SEQUENCE [LARGE SCALE GENOMIC DNA]</scope>
    <source>
        <strain evidence="17">JCM 19134</strain>
    </source>
</reference>
<evidence type="ECO:0000313" key="16">
    <source>
        <dbReference type="EMBL" id="GAA4961005.1"/>
    </source>
</evidence>
<organism evidence="16 17">
    <name type="scientific">Halioxenophilus aromaticivorans</name>
    <dbReference type="NCBI Taxonomy" id="1306992"/>
    <lineage>
        <taxon>Bacteria</taxon>
        <taxon>Pseudomonadati</taxon>
        <taxon>Pseudomonadota</taxon>
        <taxon>Gammaproteobacteria</taxon>
        <taxon>Alteromonadales</taxon>
        <taxon>Alteromonadaceae</taxon>
        <taxon>Halioxenophilus</taxon>
    </lineage>
</organism>
<dbReference type="Proteomes" id="UP001409585">
    <property type="component" value="Unassembled WGS sequence"/>
</dbReference>
<dbReference type="Pfam" id="PF00593">
    <property type="entry name" value="TonB_dep_Rec_b-barrel"/>
    <property type="match status" value="1"/>
</dbReference>
<evidence type="ECO:0000256" key="4">
    <source>
        <dbReference type="ARBA" id="ARBA00022496"/>
    </source>
</evidence>
<evidence type="ECO:0000256" key="10">
    <source>
        <dbReference type="ARBA" id="ARBA00023237"/>
    </source>
</evidence>
<accession>A0AAV3U9W8</accession>
<evidence type="ECO:0000256" key="11">
    <source>
        <dbReference type="PROSITE-ProRule" id="PRU01360"/>
    </source>
</evidence>
<sequence>MQRPHALFTLALLPAALSIPVYAQQAETAIAEIVVTADLRGSEQIDIPASVSIYNQVDLQRQSISHLEQVIAQTPNMNFASGASRGRFLQIRGIGERGQFIEPVNYSVGVLVDGIDFTGISTAITSLDVQQIEILRGPQGTVYGANALAGLVNVRSNPVADEFAAEIAGQFGEYDTANLSGVVNLPLADGLGLRLAAQQNNSDGYRDNAYLNRDDTNELDETNLRATLHWQASRALSFNWTTFYADVDNGYDGFSLDNTWETYSDQPGRDTQETVATSLTAQYELDNGGKLIGSFSTADSDIEYSYDEDWVYVGICENTACDFDLWGFDWEYSSFDQYLRDNHNNALDLRFISGPGDTQWVAGFYYRDQTEELERVYTYASDNFISEFDTENLAVYGEIQQAVSDQLSVTFGLRWESQEANYSDNTDVALDSDDDTWGGKLALSFQMNDDHTLYGVLSRGYKFGSFNPNDAIAPEFRQYDPEYLNNYEIGLKSNLAGGRVFAQVALFWQDREDVQISTSEVNCAPAGFPCTFDDYLNNAGKGATYGLEAQIDAQLNNIVTLYGSLGLMESEYKDYISFNHVDADPENNIGVNLDGHELPQAPSYTFTVGTEVAFTDNLLLDISVIGKDEYFYSNDHEYKTDAQELLNARLVYSADNWEIGLWGRNITDEETTVRGFGTFPNDPRKLYAENELYVQYGEPRVLGISAKYTFN</sequence>